<dbReference type="RefSeq" id="XP_016458256.1">
    <property type="nucleotide sequence ID" value="XM_016602770.1"/>
</dbReference>
<gene>
    <name evidence="2" type="primary">LOC107781951</name>
</gene>
<dbReference type="InterPro" id="IPR013103">
    <property type="entry name" value="RVT_2"/>
</dbReference>
<dbReference type="Pfam" id="PF07727">
    <property type="entry name" value="RVT_2"/>
    <property type="match status" value="1"/>
</dbReference>
<dbReference type="OMA" id="EGGIHIN"/>
<accession>A0A1S3Z1C2</accession>
<protein>
    <submittedName>
        <fullName evidence="2">Uncharacterized mitochondrial protein AtMg00810-like</fullName>
    </submittedName>
</protein>
<sequence>MVEKGNSSEFIVELVIGLGKEFAMKDLRPLHFFLGIEVRYFNGGIHLNQGKYAAEFLKKTGMALAKAVSALLAQKHGLQQATGATGEDVPQQGGQLHGIQFIWVQIISWESKKQNTAVKSSAEAEYKALASTATGVT</sequence>
<dbReference type="AlphaFoldDB" id="A0A1S3Z1C2"/>
<name>A0A1S3Z1C2_TOBAC</name>
<feature type="domain" description="Reverse transcriptase Ty1/copia-type" evidence="1">
    <location>
        <begin position="5"/>
        <end position="68"/>
    </location>
</feature>
<proteinExistence type="predicted"/>
<dbReference type="PaxDb" id="4097-A0A1S3Z1C2"/>
<reference evidence="2" key="1">
    <citation type="submission" date="2025-08" db="UniProtKB">
        <authorList>
            <consortium name="RefSeq"/>
        </authorList>
    </citation>
    <scope>IDENTIFICATION</scope>
</reference>
<evidence type="ECO:0000313" key="2">
    <source>
        <dbReference type="RefSeq" id="XP_016458256.1"/>
    </source>
</evidence>
<evidence type="ECO:0000259" key="1">
    <source>
        <dbReference type="Pfam" id="PF07727"/>
    </source>
</evidence>
<dbReference type="KEGG" id="nta:107781951"/>
<organism evidence="2">
    <name type="scientific">Nicotiana tabacum</name>
    <name type="common">Common tobacco</name>
    <dbReference type="NCBI Taxonomy" id="4097"/>
    <lineage>
        <taxon>Eukaryota</taxon>
        <taxon>Viridiplantae</taxon>
        <taxon>Streptophyta</taxon>
        <taxon>Embryophyta</taxon>
        <taxon>Tracheophyta</taxon>
        <taxon>Spermatophyta</taxon>
        <taxon>Magnoliopsida</taxon>
        <taxon>eudicotyledons</taxon>
        <taxon>Gunneridae</taxon>
        <taxon>Pentapetalae</taxon>
        <taxon>asterids</taxon>
        <taxon>lamiids</taxon>
        <taxon>Solanales</taxon>
        <taxon>Solanaceae</taxon>
        <taxon>Nicotianoideae</taxon>
        <taxon>Nicotianeae</taxon>
        <taxon>Nicotiana</taxon>
    </lineage>
</organism>
<dbReference type="OrthoDB" id="1104433at2759"/>